<feature type="chain" id="PRO_5034334256" evidence="1">
    <location>
        <begin position="24"/>
        <end position="266"/>
    </location>
</feature>
<protein>
    <submittedName>
        <fullName evidence="2">Alpha/beta hydrolase</fullName>
    </submittedName>
</protein>
<dbReference type="GO" id="GO:0016787">
    <property type="term" value="F:hydrolase activity"/>
    <property type="evidence" value="ECO:0007669"/>
    <property type="project" value="UniProtKB-KW"/>
</dbReference>
<dbReference type="Gene3D" id="3.40.50.1820">
    <property type="entry name" value="alpha/beta hydrolase"/>
    <property type="match status" value="1"/>
</dbReference>
<gene>
    <name evidence="2" type="ORF">K0B96_10685</name>
</gene>
<evidence type="ECO:0000313" key="2">
    <source>
        <dbReference type="EMBL" id="QYM77787.1"/>
    </source>
</evidence>
<name>A0A8F9TTG0_9BACT</name>
<dbReference type="EMBL" id="CP080507">
    <property type="protein sequence ID" value="QYM77787.1"/>
    <property type="molecule type" value="Genomic_DNA"/>
</dbReference>
<dbReference type="RefSeq" id="WP_220160891.1">
    <property type="nucleotide sequence ID" value="NZ_CP080507.1"/>
</dbReference>
<sequence>MNSPWRWAWWWCALSCGLPVVQAADGAAGSTSWHGYAREDFTVAGRPCLLISPHAAAPGNPWVWRAEFFGDEHAPQVELALLARGWHVAYMQASDMYGAPKAIGLFDAFYRELVERRGLARRPVIEGFSRGGLYAFNFAATYPERVGALYLDAPALDIKSWPGPKHPLWKQCLACYGLTEAEAMTAKVSPLDRIAPVAAAKIPIIGVAGDADETVKPAENLLKLEQRYRALGGEIEVIIKPGGKHHPHSLPDPTPIVTFIEAKRLK</sequence>
<reference evidence="2" key="1">
    <citation type="submission" date="2021-08" db="EMBL/GenBank/DDBJ databases">
        <title>Genome of a novel bacterium of the phylum Verrucomicrobia, Oleiharenicola sp. KSB-15.</title>
        <authorList>
            <person name="Chung J.-H."/>
            <person name="Ahn J.-H."/>
            <person name="Yoon Y."/>
            <person name="Kim D.-Y."/>
            <person name="An S.-H."/>
            <person name="Park I."/>
            <person name="Yeon J."/>
        </authorList>
    </citation>
    <scope>NUCLEOTIDE SEQUENCE</scope>
    <source>
        <strain evidence="2">KSB-15</strain>
    </source>
</reference>
<accession>A0A8F9TTG0</accession>
<dbReference type="AlphaFoldDB" id="A0A8F9TTG0"/>
<proteinExistence type="predicted"/>
<organism evidence="2 3">
    <name type="scientific">Horticoccus luteus</name>
    <dbReference type="NCBI Taxonomy" id="2862869"/>
    <lineage>
        <taxon>Bacteria</taxon>
        <taxon>Pseudomonadati</taxon>
        <taxon>Verrucomicrobiota</taxon>
        <taxon>Opitutia</taxon>
        <taxon>Opitutales</taxon>
        <taxon>Opitutaceae</taxon>
        <taxon>Horticoccus</taxon>
    </lineage>
</organism>
<feature type="signal peptide" evidence="1">
    <location>
        <begin position="1"/>
        <end position="23"/>
    </location>
</feature>
<dbReference type="SUPFAM" id="SSF53474">
    <property type="entry name" value="alpha/beta-Hydrolases"/>
    <property type="match status" value="1"/>
</dbReference>
<evidence type="ECO:0000313" key="3">
    <source>
        <dbReference type="Proteomes" id="UP000825051"/>
    </source>
</evidence>
<dbReference type="InterPro" id="IPR029058">
    <property type="entry name" value="AB_hydrolase_fold"/>
</dbReference>
<keyword evidence="1" id="KW-0732">Signal</keyword>
<dbReference type="Proteomes" id="UP000825051">
    <property type="component" value="Chromosome"/>
</dbReference>
<keyword evidence="3" id="KW-1185">Reference proteome</keyword>
<keyword evidence="2" id="KW-0378">Hydrolase</keyword>
<evidence type="ECO:0000256" key="1">
    <source>
        <dbReference type="SAM" id="SignalP"/>
    </source>
</evidence>
<dbReference type="KEGG" id="ole:K0B96_10685"/>